<evidence type="ECO:0000256" key="4">
    <source>
        <dbReference type="ARBA" id="ARBA00023002"/>
    </source>
</evidence>
<feature type="region of interest" description="Disordered" evidence="5">
    <location>
        <begin position="107"/>
        <end position="134"/>
    </location>
</feature>
<evidence type="ECO:0000256" key="5">
    <source>
        <dbReference type="SAM" id="MobiDB-lite"/>
    </source>
</evidence>
<comment type="cofactor">
    <cofactor evidence="1">
        <name>FAD</name>
        <dbReference type="ChEBI" id="CHEBI:57692"/>
    </cofactor>
</comment>
<feature type="region of interest" description="Disordered" evidence="5">
    <location>
        <begin position="559"/>
        <end position="581"/>
    </location>
</feature>
<gene>
    <name evidence="7" type="ORF">CDCA_CDCA07G2161</name>
</gene>
<evidence type="ECO:0000313" key="7">
    <source>
        <dbReference type="EMBL" id="KAK4536136.1"/>
    </source>
</evidence>
<dbReference type="PRINTS" id="PR00368">
    <property type="entry name" value="FADPNR"/>
</dbReference>
<feature type="compositionally biased region" description="Polar residues" evidence="5">
    <location>
        <begin position="118"/>
        <end position="134"/>
    </location>
</feature>
<name>A0AAV9IVE9_CYACA</name>
<sequence length="581" mass="63505">MQAFIGSAWLPARYWRATESGGLHTITSLRRQAVHRWSRGRAARRMPLRGVATEADDRGAQTAEQPRRQPQQGAPYARRPRICVLGGGFGGLYAALRLAQLPWGRDVRRSPGRGPAASTPSERGSDSAGSSPSTYSRLLRPEIVLIDVRERFVFMPLLYELVTGEMSAWEVAPPFSELLASTDIRFVQAQATALDVANKVVKFRRVGADEATTAETSLSFERLVIALGSEDTRALVPGAKAFALGFRSVNEALALRERLRELEASGKETIRVVVVGGGYSGVELACNLSDRLRTRGQVQIIERGRDIMLNSTEFNRRQAKRALQARRIAVEPLTDVVEVAADGLRLVARSPEPHNGGDGSSSSSSSSSNASPSPYELRDVDLILWTAGTRVNAFLREHLPDDIARRNERGQLLTDTFLRLHDHPHITVLGDAACVIDPRTAPGAQPRPYPMTAQIALQEADYAAWNVWASLTDRPLLPFEYVHLGEMVTLGRNDGSINLLGVFNLTGRVAHHLRRAAYIARMPTDAHRIRVGLSYAAQPLAELLGGMASLAGEVLDAVGQGQRTRRPGCTRGASDTEKEAR</sequence>
<feature type="compositionally biased region" description="Basic residues" evidence="5">
    <location>
        <begin position="37"/>
        <end position="47"/>
    </location>
</feature>
<organism evidence="7 8">
    <name type="scientific">Cyanidium caldarium</name>
    <name type="common">Red alga</name>
    <dbReference type="NCBI Taxonomy" id="2771"/>
    <lineage>
        <taxon>Eukaryota</taxon>
        <taxon>Rhodophyta</taxon>
        <taxon>Bangiophyceae</taxon>
        <taxon>Cyanidiales</taxon>
        <taxon>Cyanidiaceae</taxon>
        <taxon>Cyanidium</taxon>
    </lineage>
</organism>
<keyword evidence="4" id="KW-0560">Oxidoreductase</keyword>
<feature type="region of interest" description="Disordered" evidence="5">
    <location>
        <begin position="348"/>
        <end position="374"/>
    </location>
</feature>
<keyword evidence="8" id="KW-1185">Reference proteome</keyword>
<feature type="domain" description="FAD/NAD(P)-binding" evidence="6">
    <location>
        <begin position="124"/>
        <end position="460"/>
    </location>
</feature>
<protein>
    <recommendedName>
        <fullName evidence="6">FAD/NAD(P)-binding domain-containing protein</fullName>
    </recommendedName>
</protein>
<dbReference type="PANTHER" id="PTHR42913">
    <property type="entry name" value="APOPTOSIS-INDUCING FACTOR 1"/>
    <property type="match status" value="1"/>
</dbReference>
<evidence type="ECO:0000256" key="3">
    <source>
        <dbReference type="ARBA" id="ARBA00022827"/>
    </source>
</evidence>
<evidence type="ECO:0000256" key="1">
    <source>
        <dbReference type="ARBA" id="ARBA00001974"/>
    </source>
</evidence>
<keyword evidence="2" id="KW-0285">Flavoprotein</keyword>
<evidence type="ECO:0000313" key="8">
    <source>
        <dbReference type="Proteomes" id="UP001301350"/>
    </source>
</evidence>
<dbReference type="PANTHER" id="PTHR42913:SF4">
    <property type="entry name" value="ALTERNATIVE NAD(P)H-UBIQUINONE OXIDOREDUCTASE C1, CHLOROPLASTIC_MITOCHONDRIAL"/>
    <property type="match status" value="1"/>
</dbReference>
<evidence type="ECO:0000256" key="2">
    <source>
        <dbReference type="ARBA" id="ARBA00022630"/>
    </source>
</evidence>
<dbReference type="InterPro" id="IPR051169">
    <property type="entry name" value="NADH-Q_oxidoreductase"/>
</dbReference>
<dbReference type="Pfam" id="PF07992">
    <property type="entry name" value="Pyr_redox_2"/>
    <property type="match status" value="1"/>
</dbReference>
<proteinExistence type="predicted"/>
<feature type="region of interest" description="Disordered" evidence="5">
    <location>
        <begin position="37"/>
        <end position="76"/>
    </location>
</feature>
<keyword evidence="3" id="KW-0274">FAD</keyword>
<dbReference type="Gene3D" id="3.50.50.100">
    <property type="match status" value="1"/>
</dbReference>
<comment type="caution">
    <text evidence="7">The sequence shown here is derived from an EMBL/GenBank/DDBJ whole genome shotgun (WGS) entry which is preliminary data.</text>
</comment>
<dbReference type="GO" id="GO:0003955">
    <property type="term" value="F:NAD(P)H dehydrogenase (quinone) activity"/>
    <property type="evidence" value="ECO:0007669"/>
    <property type="project" value="TreeGrafter"/>
</dbReference>
<dbReference type="PRINTS" id="PR00411">
    <property type="entry name" value="PNDRDTASEI"/>
</dbReference>
<reference evidence="7 8" key="1">
    <citation type="submission" date="2022-07" db="EMBL/GenBank/DDBJ databases">
        <title>Genome-wide signatures of adaptation to extreme environments.</title>
        <authorList>
            <person name="Cho C.H."/>
            <person name="Yoon H.S."/>
        </authorList>
    </citation>
    <scope>NUCLEOTIDE SEQUENCE [LARGE SCALE GENOMIC DNA]</scope>
    <source>
        <strain evidence="7 8">DBV 063 E5</strain>
    </source>
</reference>
<dbReference type="InterPro" id="IPR036188">
    <property type="entry name" value="FAD/NAD-bd_sf"/>
</dbReference>
<dbReference type="AlphaFoldDB" id="A0AAV9IVE9"/>
<dbReference type="EMBL" id="JANCYW010000007">
    <property type="protein sequence ID" value="KAK4536136.1"/>
    <property type="molecule type" value="Genomic_DNA"/>
</dbReference>
<feature type="compositionally biased region" description="Low complexity" evidence="5">
    <location>
        <begin position="360"/>
        <end position="373"/>
    </location>
</feature>
<dbReference type="Proteomes" id="UP001301350">
    <property type="component" value="Unassembled WGS sequence"/>
</dbReference>
<dbReference type="InterPro" id="IPR023753">
    <property type="entry name" value="FAD/NAD-binding_dom"/>
</dbReference>
<dbReference type="SUPFAM" id="SSF51905">
    <property type="entry name" value="FAD/NAD(P)-binding domain"/>
    <property type="match status" value="2"/>
</dbReference>
<evidence type="ECO:0000259" key="6">
    <source>
        <dbReference type="Pfam" id="PF07992"/>
    </source>
</evidence>
<accession>A0AAV9IVE9</accession>
<feature type="compositionally biased region" description="Polar residues" evidence="5">
    <location>
        <begin position="62"/>
        <end position="72"/>
    </location>
</feature>
<dbReference type="GO" id="GO:0019646">
    <property type="term" value="P:aerobic electron transport chain"/>
    <property type="evidence" value="ECO:0007669"/>
    <property type="project" value="TreeGrafter"/>
</dbReference>